<dbReference type="InterPro" id="IPR011089">
    <property type="entry name" value="GmrSD_C"/>
</dbReference>
<feature type="domain" description="GmrSD restriction endonucleases N-terminal" evidence="1">
    <location>
        <begin position="21"/>
        <end position="220"/>
    </location>
</feature>
<dbReference type="PANTHER" id="PTHR35149">
    <property type="entry name" value="SLL5132 PROTEIN"/>
    <property type="match status" value="1"/>
</dbReference>
<evidence type="ECO:0000259" key="1">
    <source>
        <dbReference type="Pfam" id="PF03235"/>
    </source>
</evidence>
<name>A0ABR8WQ95_9FLAO</name>
<protein>
    <submittedName>
        <fullName evidence="3">DUF262 domain-containing protein</fullName>
    </submittedName>
</protein>
<keyword evidence="4" id="KW-1185">Reference proteome</keyword>
<accession>A0ABR8WQ95</accession>
<reference evidence="3 4" key="1">
    <citation type="submission" date="2020-08" db="EMBL/GenBank/DDBJ databases">
        <title>A Genomic Blueprint of the Chicken Gut Microbiome.</title>
        <authorList>
            <person name="Gilroy R."/>
            <person name="Ravi A."/>
            <person name="Getino M."/>
            <person name="Pursley I."/>
            <person name="Horton D.L."/>
            <person name="Alikhan N.-F."/>
            <person name="Baker D."/>
            <person name="Gharbi K."/>
            <person name="Hall N."/>
            <person name="Watson M."/>
            <person name="Adriaenssens E.M."/>
            <person name="Foster-Nyarko E."/>
            <person name="Jarju S."/>
            <person name="Secka A."/>
            <person name="Antonio M."/>
            <person name="Oren A."/>
            <person name="Chaudhuri R."/>
            <person name="La Ragione R.M."/>
            <person name="Hildebrand F."/>
            <person name="Pallen M.J."/>
        </authorList>
    </citation>
    <scope>NUCLEOTIDE SEQUENCE [LARGE SCALE GENOMIC DNA]</scope>
    <source>
        <strain evidence="3 4">Sa1CVA4</strain>
    </source>
</reference>
<evidence type="ECO:0000259" key="2">
    <source>
        <dbReference type="Pfam" id="PF07510"/>
    </source>
</evidence>
<sequence length="661" mass="79209">MIEDLIVTRNLSIKSDLITLKDVVENERFYSIPLYQRLYVWGEDQVTTLLEDLERAIKTPDNYYFLGGTMIISNQSKYDLIDGQQRFTTLWLLSYELKNELEAFAYAHINQVYVKRLSFAIRDFANQYFTNPDNYSQLSKEEKLQLEGITQAQKTIQTFLNADERGNINEFKQKLTKFLFERVAFIETEMPAGIDENRLFEVLNNRGVQLQHHEIIKSKLIQYIPDDEKRKYGQIWEACSIMDNYIEKNIKDVCGFKWGDITQKETEEDVEIGLPSDIMNRIAKSTSDYEDKHLSEILGWDKYDLKEDNEEYDYDSGKVRSIISFPMFLQHALRIFIFKNKYEGFTTDKVAEVNEKKLIETFENHFYPYYLSETKVKAFIELLLKLRINFDKHVIKWIEKEANQEIHLIKRLYQNKKVLQRKEPLSNEGFALLQSMLYHSQQITTLYWLTPFLYKTLQEDNSENLYKYLLKLDNLMFCSELSEDLSLRSWNLIENELNIFKANIDALRKPSGTAFWSYWFYKTDFILWYLRAIEKGEDWKNYRMTKKNSVEHIFPQNRREYDENTLWDENETLSEDEKKKRLDDFGNLVLLAVGMNSEYSNKSFAEKRTSFFEKKRLDSLKSALIFENQKWNWDLCEQHRNEMIVIFEDYFKKTMENQMNE</sequence>
<gene>
    <name evidence="3" type="ORF">H9628_11610</name>
</gene>
<organism evidence="3 4">
    <name type="scientific">Kaistella pullorum</name>
    <dbReference type="NCBI Taxonomy" id="2763074"/>
    <lineage>
        <taxon>Bacteria</taxon>
        <taxon>Pseudomonadati</taxon>
        <taxon>Bacteroidota</taxon>
        <taxon>Flavobacteriia</taxon>
        <taxon>Flavobacteriales</taxon>
        <taxon>Weeksellaceae</taxon>
        <taxon>Chryseobacterium group</taxon>
        <taxon>Kaistella</taxon>
    </lineage>
</organism>
<evidence type="ECO:0000313" key="4">
    <source>
        <dbReference type="Proteomes" id="UP000626242"/>
    </source>
</evidence>
<dbReference type="Pfam" id="PF03235">
    <property type="entry name" value="GmrSD_N"/>
    <property type="match status" value="1"/>
</dbReference>
<dbReference type="RefSeq" id="WP_251834310.1">
    <property type="nucleotide sequence ID" value="NZ_JACSPS010000009.1"/>
</dbReference>
<dbReference type="Pfam" id="PF07510">
    <property type="entry name" value="GmrSD_C"/>
    <property type="match status" value="1"/>
</dbReference>
<dbReference type="PANTHER" id="PTHR35149:SF2">
    <property type="entry name" value="DUF262 DOMAIN-CONTAINING PROTEIN"/>
    <property type="match status" value="1"/>
</dbReference>
<comment type="caution">
    <text evidence="3">The sequence shown here is derived from an EMBL/GenBank/DDBJ whole genome shotgun (WGS) entry which is preliminary data.</text>
</comment>
<evidence type="ECO:0000313" key="3">
    <source>
        <dbReference type="EMBL" id="MBD8019113.1"/>
    </source>
</evidence>
<proteinExistence type="predicted"/>
<dbReference type="EMBL" id="JACSPS010000009">
    <property type="protein sequence ID" value="MBD8019113.1"/>
    <property type="molecule type" value="Genomic_DNA"/>
</dbReference>
<feature type="domain" description="GmrSD restriction endonucleases C-terminal" evidence="2">
    <location>
        <begin position="510"/>
        <end position="644"/>
    </location>
</feature>
<dbReference type="Proteomes" id="UP000626242">
    <property type="component" value="Unassembled WGS sequence"/>
</dbReference>
<dbReference type="InterPro" id="IPR004919">
    <property type="entry name" value="GmrSD_N"/>
</dbReference>